<feature type="signal peptide" evidence="1">
    <location>
        <begin position="1"/>
        <end position="33"/>
    </location>
</feature>
<name>A0A6A5WUX4_9PLEO</name>
<reference evidence="2" key="1">
    <citation type="journal article" date="2020" name="Stud. Mycol.">
        <title>101 Dothideomycetes genomes: a test case for predicting lifestyles and emergence of pathogens.</title>
        <authorList>
            <person name="Haridas S."/>
            <person name="Albert R."/>
            <person name="Binder M."/>
            <person name="Bloem J."/>
            <person name="Labutti K."/>
            <person name="Salamov A."/>
            <person name="Andreopoulos B."/>
            <person name="Baker S."/>
            <person name="Barry K."/>
            <person name="Bills G."/>
            <person name="Bluhm B."/>
            <person name="Cannon C."/>
            <person name="Castanera R."/>
            <person name="Culley D."/>
            <person name="Daum C."/>
            <person name="Ezra D."/>
            <person name="Gonzalez J."/>
            <person name="Henrissat B."/>
            <person name="Kuo A."/>
            <person name="Liang C."/>
            <person name="Lipzen A."/>
            <person name="Lutzoni F."/>
            <person name="Magnuson J."/>
            <person name="Mondo S."/>
            <person name="Nolan M."/>
            <person name="Ohm R."/>
            <person name="Pangilinan J."/>
            <person name="Park H.-J."/>
            <person name="Ramirez L."/>
            <person name="Alfaro M."/>
            <person name="Sun H."/>
            <person name="Tritt A."/>
            <person name="Yoshinaga Y."/>
            <person name="Zwiers L.-H."/>
            <person name="Turgeon B."/>
            <person name="Goodwin S."/>
            <person name="Spatafora J."/>
            <person name="Crous P."/>
            <person name="Grigoriev I."/>
        </authorList>
    </citation>
    <scope>NUCLEOTIDE SEQUENCE</scope>
    <source>
        <strain evidence="2">CBS 123094</strain>
    </source>
</reference>
<proteinExistence type="predicted"/>
<sequence length="236" mass="25579">MGPCCTDPMAGVAEVPLLVSCFSILLLLHHDASDRTPLRRQDATDRRGQAARLASPSTTFCLAAPHAASRARIAFVDKRSATSTGVELRSLDWEPLCVRPFCRRDSSISSAPPRDAVCRHSPCPDALLAGQDAAAAEPARDQPKGGASRAAAFDLGSRNHDAELQPHDVVNAHLNALTARPRRLSRPLIPATLVQLLNPADCDEFRHQTAAFTARDRHVALLQTPNPRFETRPNSH</sequence>
<keyword evidence="1" id="KW-0732">Signal</keyword>
<evidence type="ECO:0000313" key="2">
    <source>
        <dbReference type="EMBL" id="KAF2005387.1"/>
    </source>
</evidence>
<evidence type="ECO:0000313" key="3">
    <source>
        <dbReference type="Proteomes" id="UP000799779"/>
    </source>
</evidence>
<protein>
    <submittedName>
        <fullName evidence="2">Uncharacterized protein</fullName>
    </submittedName>
</protein>
<dbReference type="Proteomes" id="UP000799779">
    <property type="component" value="Unassembled WGS sequence"/>
</dbReference>
<feature type="chain" id="PRO_5025467622" evidence="1">
    <location>
        <begin position="34"/>
        <end position="236"/>
    </location>
</feature>
<organism evidence="2 3">
    <name type="scientific">Amniculicola lignicola CBS 123094</name>
    <dbReference type="NCBI Taxonomy" id="1392246"/>
    <lineage>
        <taxon>Eukaryota</taxon>
        <taxon>Fungi</taxon>
        <taxon>Dikarya</taxon>
        <taxon>Ascomycota</taxon>
        <taxon>Pezizomycotina</taxon>
        <taxon>Dothideomycetes</taxon>
        <taxon>Pleosporomycetidae</taxon>
        <taxon>Pleosporales</taxon>
        <taxon>Amniculicolaceae</taxon>
        <taxon>Amniculicola</taxon>
    </lineage>
</organism>
<evidence type="ECO:0000256" key="1">
    <source>
        <dbReference type="SAM" id="SignalP"/>
    </source>
</evidence>
<keyword evidence="3" id="KW-1185">Reference proteome</keyword>
<gene>
    <name evidence="2" type="ORF">P154DRAFT_616219</name>
</gene>
<dbReference type="AlphaFoldDB" id="A0A6A5WUX4"/>
<accession>A0A6A5WUX4</accession>
<dbReference type="EMBL" id="ML977563">
    <property type="protein sequence ID" value="KAF2005387.1"/>
    <property type="molecule type" value="Genomic_DNA"/>
</dbReference>